<dbReference type="PROSITE" id="PS52045">
    <property type="entry name" value="NEPROSIN_PEP_CD"/>
    <property type="match status" value="1"/>
</dbReference>
<protein>
    <recommendedName>
        <fullName evidence="2">Neprosin PEP catalytic domain-containing protein</fullName>
    </recommendedName>
</protein>
<dbReference type="PANTHER" id="PTHR31589">
    <property type="entry name" value="PROTEIN, PUTATIVE (DUF239)-RELATED-RELATED"/>
    <property type="match status" value="1"/>
</dbReference>
<sequence>MLHGPHAVMCRSCNATIICIGSLIEQVLNFFNAHDLLINPKMLLLQGTSKVNKSHRTINLDDDPHFISILPTEADEFDCVDMYKQPAFDHPLLKNHKIQLNPNFSNELTKSRVSSRSRSPNEVDLRGKGCPSGMVPIPKSKPFYRPFTQDFPGEHFATLDTNNDATYHGAEALINIYKPPVTGKQYSGAHMWLQSGPPNELNSIQAGWETDGFKNTGCYNLLCPGFVQVHPTVRPGQVFVNSSIIGGSQYGFDLSIIQEQSSGNWWLTSEGFKVGYWPKELFNHLNNGANKVRYGGTTKASADGLSPPMGSGEFPTNDYHSVCFLAFVKIVDSNFKLIDIVDSTMSGTTDVTTCYDLHYFGYQGRKLGQTFSFGGPGGECGT</sequence>
<evidence type="ECO:0000259" key="2">
    <source>
        <dbReference type="PROSITE" id="PS52045"/>
    </source>
</evidence>
<evidence type="ECO:0000313" key="4">
    <source>
        <dbReference type="Proteomes" id="UP000813462"/>
    </source>
</evidence>
<dbReference type="AlphaFoldDB" id="A0A978UHX5"/>
<gene>
    <name evidence="3" type="ORF">FEM48_Zijuj11G0086300</name>
</gene>
<feature type="domain" description="Neprosin PEP catalytic" evidence="2">
    <location>
        <begin position="149"/>
        <end position="381"/>
    </location>
</feature>
<feature type="region of interest" description="Disordered" evidence="1">
    <location>
        <begin position="109"/>
        <end position="131"/>
    </location>
</feature>
<dbReference type="InterPro" id="IPR025521">
    <property type="entry name" value="Neprosin_propep"/>
</dbReference>
<evidence type="ECO:0000256" key="1">
    <source>
        <dbReference type="SAM" id="MobiDB-lite"/>
    </source>
</evidence>
<accession>A0A978UHX5</accession>
<comment type="caution">
    <text evidence="3">The sequence shown here is derived from an EMBL/GenBank/DDBJ whole genome shotgun (WGS) entry which is preliminary data.</text>
</comment>
<dbReference type="Proteomes" id="UP000813462">
    <property type="component" value="Unassembled WGS sequence"/>
</dbReference>
<evidence type="ECO:0000313" key="3">
    <source>
        <dbReference type="EMBL" id="KAH7514406.1"/>
    </source>
</evidence>
<organism evidence="3 4">
    <name type="scientific">Ziziphus jujuba var. spinosa</name>
    <dbReference type="NCBI Taxonomy" id="714518"/>
    <lineage>
        <taxon>Eukaryota</taxon>
        <taxon>Viridiplantae</taxon>
        <taxon>Streptophyta</taxon>
        <taxon>Embryophyta</taxon>
        <taxon>Tracheophyta</taxon>
        <taxon>Spermatophyta</taxon>
        <taxon>Magnoliopsida</taxon>
        <taxon>eudicotyledons</taxon>
        <taxon>Gunneridae</taxon>
        <taxon>Pentapetalae</taxon>
        <taxon>rosids</taxon>
        <taxon>fabids</taxon>
        <taxon>Rosales</taxon>
        <taxon>Rhamnaceae</taxon>
        <taxon>Paliureae</taxon>
        <taxon>Ziziphus</taxon>
    </lineage>
</organism>
<dbReference type="EMBL" id="JAEACU010000011">
    <property type="protein sequence ID" value="KAH7514406.1"/>
    <property type="molecule type" value="Genomic_DNA"/>
</dbReference>
<reference evidence="3" key="1">
    <citation type="journal article" date="2021" name="Front. Plant Sci.">
        <title>Chromosome-Scale Genome Assembly for Chinese Sour Jujube and Insights Into Its Genome Evolution and Domestication Signature.</title>
        <authorList>
            <person name="Shen L.-Y."/>
            <person name="Luo H."/>
            <person name="Wang X.-L."/>
            <person name="Wang X.-M."/>
            <person name="Qiu X.-J."/>
            <person name="Liu H."/>
            <person name="Zhou S.-S."/>
            <person name="Jia K.-H."/>
            <person name="Nie S."/>
            <person name="Bao Y.-T."/>
            <person name="Zhang R.-G."/>
            <person name="Yun Q.-Z."/>
            <person name="Chai Y.-H."/>
            <person name="Lu J.-Y."/>
            <person name="Li Y."/>
            <person name="Zhao S.-W."/>
            <person name="Mao J.-F."/>
            <person name="Jia S.-G."/>
            <person name="Mao Y.-M."/>
        </authorList>
    </citation>
    <scope>NUCLEOTIDE SEQUENCE</scope>
    <source>
        <strain evidence="3">AT0</strain>
        <tissue evidence="3">Leaf</tissue>
    </source>
</reference>
<feature type="compositionally biased region" description="Polar residues" evidence="1">
    <location>
        <begin position="109"/>
        <end position="118"/>
    </location>
</feature>
<dbReference type="Pfam" id="PF03080">
    <property type="entry name" value="Neprosin"/>
    <property type="match status" value="1"/>
</dbReference>
<dbReference type="InterPro" id="IPR004314">
    <property type="entry name" value="Neprosin"/>
</dbReference>
<dbReference type="PANTHER" id="PTHR31589:SF233">
    <property type="entry name" value="PROTEIN, PUTATIVE (DUF239)-RELATED"/>
    <property type="match status" value="1"/>
</dbReference>
<proteinExistence type="predicted"/>
<dbReference type="InterPro" id="IPR053168">
    <property type="entry name" value="Glutamic_endopeptidase"/>
</dbReference>
<dbReference type="Pfam" id="PF14365">
    <property type="entry name" value="Neprosin_AP"/>
    <property type="match status" value="1"/>
</dbReference>
<name>A0A978UHX5_ZIZJJ</name>